<keyword evidence="3" id="KW-1185">Reference proteome</keyword>
<protein>
    <submittedName>
        <fullName evidence="2">Uncharacterized protein</fullName>
    </submittedName>
</protein>
<evidence type="ECO:0000313" key="3">
    <source>
        <dbReference type="Proteomes" id="UP000317909"/>
    </source>
</evidence>
<keyword evidence="1" id="KW-0812">Transmembrane</keyword>
<gene>
    <name evidence="2" type="ORF">I41_29810</name>
</gene>
<sequence length="140" mass="15765">MNATSQLTRSPAYRLGAWFRGVSWRPRFTLRALLIVTTLLCIGMWIHLHWINQRRAAIASGHVTAVPILDSAGVAADPPWLLGLFGEPGHPLLIVHGYDDAQWRQAEARLTRLFPEAEIRRDVEDPVLPGTRVLENENVQ</sequence>
<dbReference type="KEGG" id="llh:I41_29810"/>
<feature type="transmembrane region" description="Helical" evidence="1">
    <location>
        <begin position="28"/>
        <end position="48"/>
    </location>
</feature>
<reference evidence="2 3" key="1">
    <citation type="submission" date="2019-02" db="EMBL/GenBank/DDBJ databases">
        <title>Deep-cultivation of Planctomycetes and their phenomic and genomic characterization uncovers novel biology.</title>
        <authorList>
            <person name="Wiegand S."/>
            <person name="Jogler M."/>
            <person name="Boedeker C."/>
            <person name="Pinto D."/>
            <person name="Vollmers J."/>
            <person name="Rivas-Marin E."/>
            <person name="Kohn T."/>
            <person name="Peeters S.H."/>
            <person name="Heuer A."/>
            <person name="Rast P."/>
            <person name="Oberbeckmann S."/>
            <person name="Bunk B."/>
            <person name="Jeske O."/>
            <person name="Meyerdierks A."/>
            <person name="Storesund J.E."/>
            <person name="Kallscheuer N."/>
            <person name="Luecker S."/>
            <person name="Lage O.M."/>
            <person name="Pohl T."/>
            <person name="Merkel B.J."/>
            <person name="Hornburger P."/>
            <person name="Mueller R.-W."/>
            <person name="Bruemmer F."/>
            <person name="Labrenz M."/>
            <person name="Spormann A.M."/>
            <person name="Op den Camp H."/>
            <person name="Overmann J."/>
            <person name="Amann R."/>
            <person name="Jetten M.S.M."/>
            <person name="Mascher T."/>
            <person name="Medema M.H."/>
            <person name="Devos D.P."/>
            <person name="Kaster A.-K."/>
            <person name="Ovreas L."/>
            <person name="Rohde M."/>
            <person name="Galperin M.Y."/>
            <person name="Jogler C."/>
        </authorList>
    </citation>
    <scope>NUCLEOTIDE SEQUENCE [LARGE SCALE GENOMIC DNA]</scope>
    <source>
        <strain evidence="2 3">I41</strain>
    </source>
</reference>
<dbReference type="RefSeq" id="WP_145433413.1">
    <property type="nucleotide sequence ID" value="NZ_CP036339.1"/>
</dbReference>
<keyword evidence="1" id="KW-0472">Membrane</keyword>
<dbReference type="AlphaFoldDB" id="A0A517TZI9"/>
<dbReference type="Proteomes" id="UP000317909">
    <property type="component" value="Chromosome"/>
</dbReference>
<accession>A0A517TZI9</accession>
<proteinExistence type="predicted"/>
<organism evidence="2 3">
    <name type="scientific">Lacipirellula limnantheis</name>
    <dbReference type="NCBI Taxonomy" id="2528024"/>
    <lineage>
        <taxon>Bacteria</taxon>
        <taxon>Pseudomonadati</taxon>
        <taxon>Planctomycetota</taxon>
        <taxon>Planctomycetia</taxon>
        <taxon>Pirellulales</taxon>
        <taxon>Lacipirellulaceae</taxon>
        <taxon>Lacipirellula</taxon>
    </lineage>
</organism>
<dbReference type="EMBL" id="CP036339">
    <property type="protein sequence ID" value="QDT73790.1"/>
    <property type="molecule type" value="Genomic_DNA"/>
</dbReference>
<keyword evidence="1" id="KW-1133">Transmembrane helix</keyword>
<dbReference type="OrthoDB" id="9885679at2"/>
<name>A0A517TZI9_9BACT</name>
<evidence type="ECO:0000313" key="2">
    <source>
        <dbReference type="EMBL" id="QDT73790.1"/>
    </source>
</evidence>
<evidence type="ECO:0000256" key="1">
    <source>
        <dbReference type="SAM" id="Phobius"/>
    </source>
</evidence>